<name>A0A5J5INS5_9MICO</name>
<reference evidence="3" key="1">
    <citation type="submission" date="2019-09" db="EMBL/GenBank/DDBJ databases">
        <title>Mumia zhuanghuii sp. nov. isolated from the intestinal contents of plateau pika (Ochotona curzoniae) in the Qinghai-Tibet plateau of China.</title>
        <authorList>
            <person name="Tian Z."/>
        </authorList>
    </citation>
    <scope>NUCLEOTIDE SEQUENCE [LARGE SCALE GENOMIC DNA]</scope>
    <source>
        <strain evidence="3">DSM 25564</strain>
    </source>
</reference>
<comment type="caution">
    <text evidence="2">The sequence shown here is derived from an EMBL/GenBank/DDBJ whole genome shotgun (WGS) entry which is preliminary data.</text>
</comment>
<dbReference type="OrthoDB" id="3680951at2"/>
<keyword evidence="1" id="KW-1133">Transmembrane helix</keyword>
<accession>A0A5J5INS5</accession>
<gene>
    <name evidence="2" type="ORF">F6B42_14730</name>
</gene>
<proteinExistence type="predicted"/>
<dbReference type="Proteomes" id="UP000327039">
    <property type="component" value="Unassembled WGS sequence"/>
</dbReference>
<keyword evidence="3" id="KW-1185">Reference proteome</keyword>
<protein>
    <submittedName>
        <fullName evidence="2">Uncharacterized protein</fullName>
    </submittedName>
</protein>
<dbReference type="RefSeq" id="WP_150420505.1">
    <property type="nucleotide sequence ID" value="NZ_VYRZ01000005.1"/>
</dbReference>
<feature type="transmembrane region" description="Helical" evidence="1">
    <location>
        <begin position="16"/>
        <end position="39"/>
    </location>
</feature>
<dbReference type="EMBL" id="VYRZ01000005">
    <property type="protein sequence ID" value="KAA9083795.1"/>
    <property type="molecule type" value="Genomic_DNA"/>
</dbReference>
<organism evidence="2 3">
    <name type="scientific">Microbacterium radiodurans</name>
    <dbReference type="NCBI Taxonomy" id="661398"/>
    <lineage>
        <taxon>Bacteria</taxon>
        <taxon>Bacillati</taxon>
        <taxon>Actinomycetota</taxon>
        <taxon>Actinomycetes</taxon>
        <taxon>Micrococcales</taxon>
        <taxon>Microbacteriaceae</taxon>
        <taxon>Microbacterium</taxon>
    </lineage>
</organism>
<evidence type="ECO:0000313" key="2">
    <source>
        <dbReference type="EMBL" id="KAA9083795.1"/>
    </source>
</evidence>
<evidence type="ECO:0000313" key="3">
    <source>
        <dbReference type="Proteomes" id="UP000327039"/>
    </source>
</evidence>
<keyword evidence="1" id="KW-0472">Membrane</keyword>
<keyword evidence="1" id="KW-0812">Transmembrane</keyword>
<evidence type="ECO:0000256" key="1">
    <source>
        <dbReference type="SAM" id="Phobius"/>
    </source>
</evidence>
<sequence length="341" mass="34811">MEEPQESGALARVKPAVWVVAGVLATVIGAASVVVPWIASSSQRTTAADSLVVDPPAAEPTGLPSSQPLAAAPEALIGLEAASADQSFPTDAHSQQSFAIPADAPWQSFPDDGPQSGEAGMFGCSQAQMDWLGQHDVVADDVAGLLDLTNSATTGGALSIRSVRAEGAFAPQDPARIVVECEGFGSGAGDDYTVIQVMLGSDAPATVIASSVLPVGTIFVRDLAPGEIGQVILSLSTTDPTQDFTGRIVADVVAGEDEATVTLGEGMLWRSASAIRSGMIIVGGQDGVIRCAGIDVDPSAPLFEDSGWGPSSTMRTPWGADAPACAPTDIAGWVRELPRAY</sequence>
<dbReference type="AlphaFoldDB" id="A0A5J5INS5"/>